<evidence type="ECO:0000313" key="1">
    <source>
        <dbReference type="EMBL" id="CCQ43746.1"/>
    </source>
</evidence>
<gene>
    <name evidence="1" type="primary">CHST9</name>
</gene>
<organism evidence="1">
    <name type="scientific">Homo sapiens</name>
    <name type="common">Human</name>
    <dbReference type="NCBI Taxonomy" id="9606"/>
    <lineage>
        <taxon>Eukaryota</taxon>
        <taxon>Metazoa</taxon>
        <taxon>Chordata</taxon>
        <taxon>Craniata</taxon>
        <taxon>Vertebrata</taxon>
        <taxon>Euteleostomi</taxon>
        <taxon>Mammalia</taxon>
        <taxon>Eutheria</taxon>
        <taxon>Euarchontoglires</taxon>
        <taxon>Primates</taxon>
        <taxon>Haplorrhini</taxon>
        <taxon>Catarrhini</taxon>
        <taxon>Hominidae</taxon>
        <taxon>Homo</taxon>
    </lineage>
</organism>
<dbReference type="EMBL" id="HF584249">
    <property type="protein sequence ID" value="CCQ43746.1"/>
    <property type="molecule type" value="Genomic_DNA"/>
</dbReference>
<dbReference type="OrthoDB" id="2019940at2759"/>
<dbReference type="ChiTaRS" id="CHST9">
    <property type="organism name" value="human"/>
</dbReference>
<dbReference type="AlphaFoldDB" id="L8EAG4"/>
<protein>
    <submittedName>
        <fullName evidence="1">Alternative protein CHST9</fullName>
    </submittedName>
</protein>
<reference evidence="1" key="1">
    <citation type="journal article" date="2013" name="PLoS ONE">
        <title>Direct detection of alternative open reading frames translation products in human significantly expands the proteome.</title>
        <authorList>
            <person name="Vanderperre B."/>
            <person name="Lucier J.-F."/>
            <person name="Motard J."/>
            <person name="Tremblay G."/>
            <person name="Vanderperre S."/>
            <person name="Wisztorski M."/>
            <person name="Salzet M."/>
            <person name="Boisvert F.-M."/>
            <person name="Roucou X."/>
        </authorList>
    </citation>
    <scope>NUCLEOTIDE SEQUENCE</scope>
</reference>
<name>L8EAG4_HUMAN</name>
<sequence length="57" mass="6359">MNSCNAFWNFFPRDPKLDPLGKKKGIILDGKHLDGKPTLIGRLLPRVKKITSLSNPA</sequence>
<proteinExistence type="predicted"/>
<accession>L8EAG4</accession>